<feature type="transmembrane region" description="Helical" evidence="7">
    <location>
        <begin position="168"/>
        <end position="187"/>
    </location>
</feature>
<accession>A0A0S4TLI0</accession>
<protein>
    <submittedName>
        <fullName evidence="9">Putative efflux transmembrane protein</fullName>
    </submittedName>
</protein>
<dbReference type="PROSITE" id="PS50850">
    <property type="entry name" value="MFS"/>
    <property type="match status" value="1"/>
</dbReference>
<dbReference type="InterPro" id="IPR020846">
    <property type="entry name" value="MFS_dom"/>
</dbReference>
<dbReference type="Pfam" id="PF07690">
    <property type="entry name" value="MFS_1"/>
    <property type="match status" value="2"/>
</dbReference>
<evidence type="ECO:0000256" key="4">
    <source>
        <dbReference type="ARBA" id="ARBA00022692"/>
    </source>
</evidence>
<keyword evidence="4 7" id="KW-0812">Transmembrane</keyword>
<evidence type="ECO:0000256" key="3">
    <source>
        <dbReference type="ARBA" id="ARBA00022475"/>
    </source>
</evidence>
<dbReference type="Gene3D" id="1.20.1250.20">
    <property type="entry name" value="MFS general substrate transporter like domains"/>
    <property type="match status" value="1"/>
</dbReference>
<feature type="transmembrane region" description="Helical" evidence="7">
    <location>
        <begin position="287"/>
        <end position="308"/>
    </location>
</feature>
<feature type="transmembrane region" description="Helical" evidence="7">
    <location>
        <begin position="104"/>
        <end position="126"/>
    </location>
</feature>
<feature type="transmembrane region" description="Helical" evidence="7">
    <location>
        <begin position="7"/>
        <end position="30"/>
    </location>
</feature>
<keyword evidence="2" id="KW-0813">Transport</keyword>
<evidence type="ECO:0000256" key="1">
    <source>
        <dbReference type="ARBA" id="ARBA00004651"/>
    </source>
</evidence>
<keyword evidence="6 7" id="KW-0472">Membrane</keyword>
<evidence type="ECO:0000259" key="8">
    <source>
        <dbReference type="PROSITE" id="PS50850"/>
    </source>
</evidence>
<evidence type="ECO:0000256" key="5">
    <source>
        <dbReference type="ARBA" id="ARBA00022989"/>
    </source>
</evidence>
<feature type="transmembrane region" description="Helical" evidence="7">
    <location>
        <begin position="256"/>
        <end position="275"/>
    </location>
</feature>
<dbReference type="PROSITE" id="PS51257">
    <property type="entry name" value="PROKAR_LIPOPROTEIN"/>
    <property type="match status" value="1"/>
</dbReference>
<evidence type="ECO:0000256" key="7">
    <source>
        <dbReference type="SAM" id="Phobius"/>
    </source>
</evidence>
<feature type="transmembrane region" description="Helical" evidence="7">
    <location>
        <begin position="50"/>
        <end position="69"/>
    </location>
</feature>
<organism evidence="9">
    <name type="scientific">Ralstonia solanacearum</name>
    <name type="common">Pseudomonas solanacearum</name>
    <dbReference type="NCBI Taxonomy" id="305"/>
    <lineage>
        <taxon>Bacteria</taxon>
        <taxon>Pseudomonadati</taxon>
        <taxon>Pseudomonadota</taxon>
        <taxon>Betaproteobacteria</taxon>
        <taxon>Burkholderiales</taxon>
        <taxon>Burkholderiaceae</taxon>
        <taxon>Ralstonia</taxon>
        <taxon>Ralstonia solanacearum species complex</taxon>
    </lineage>
</organism>
<dbReference type="GO" id="GO:0005886">
    <property type="term" value="C:plasma membrane"/>
    <property type="evidence" value="ECO:0007669"/>
    <property type="project" value="UniProtKB-SubCell"/>
</dbReference>
<comment type="subcellular location">
    <subcellularLocation>
        <location evidence="1">Cell membrane</location>
        <topology evidence="1">Multi-pass membrane protein</topology>
    </subcellularLocation>
</comment>
<dbReference type="InterPro" id="IPR036259">
    <property type="entry name" value="MFS_trans_sf"/>
</dbReference>
<feature type="domain" description="Major facilitator superfamily (MFS) profile" evidence="8">
    <location>
        <begin position="6"/>
        <end position="405"/>
    </location>
</feature>
<dbReference type="GO" id="GO:0022857">
    <property type="term" value="F:transmembrane transporter activity"/>
    <property type="evidence" value="ECO:0007669"/>
    <property type="project" value="InterPro"/>
</dbReference>
<feature type="transmembrane region" description="Helical" evidence="7">
    <location>
        <begin position="357"/>
        <end position="390"/>
    </location>
</feature>
<feature type="transmembrane region" description="Helical" evidence="7">
    <location>
        <begin position="81"/>
        <end position="98"/>
    </location>
</feature>
<dbReference type="PANTHER" id="PTHR43414">
    <property type="entry name" value="MULTIDRUG RESISTANCE PROTEIN MDTG"/>
    <property type="match status" value="1"/>
</dbReference>
<keyword evidence="3" id="KW-1003">Cell membrane</keyword>
<dbReference type="SUPFAM" id="SSF103473">
    <property type="entry name" value="MFS general substrate transporter"/>
    <property type="match status" value="1"/>
</dbReference>
<gene>
    <name evidence="9" type="ORF">RUN39_v1_20026</name>
</gene>
<dbReference type="PANTHER" id="PTHR43414:SF6">
    <property type="entry name" value="MULTIDRUG RESISTANCE PROTEIN MDTG"/>
    <property type="match status" value="1"/>
</dbReference>
<sequence length="405" mass="41803">MTFRPNLAVVTLIGCQAVITLGLMVLVPIMPFFLRDLMGGGVAAADAVRWTSIALAAPGVGALLCAPFAGRWCERFGYRRALLLALSLFVASMAMMALSRGLAMFIAGRLLQGASTVGVIVTAFIARVSDPAGRGRALGWQESAVAAGALAGPVLGGVLQDVWSVRPLLLAVAVCTGCAVLGLALSLREPAAPAMHEAPPTAGDGPPARGLLADPAFVRWLMAGALTQAGAFALVNVFALFVEARFAGMAALASKVGVLHALGWCATLVAGPLWGAWNDRRDPARQFAGAALACALALALMPWAAHLWQIGLLRVLQGTCYAALAQSMLLICCRAAPPALQGRATVVAKSAMTLGQLLGPFAVLVVLPFTGPAATLWLTAAMFIAAAAIARPRLVVRFSPVSDPR</sequence>
<dbReference type="AlphaFoldDB" id="A0A0S4TLI0"/>
<evidence type="ECO:0000256" key="6">
    <source>
        <dbReference type="ARBA" id="ARBA00023136"/>
    </source>
</evidence>
<keyword evidence="5 7" id="KW-1133">Transmembrane helix</keyword>
<evidence type="ECO:0000313" key="9">
    <source>
        <dbReference type="EMBL" id="CUV10884.1"/>
    </source>
</evidence>
<evidence type="ECO:0000256" key="2">
    <source>
        <dbReference type="ARBA" id="ARBA00022448"/>
    </source>
</evidence>
<proteinExistence type="predicted"/>
<dbReference type="EMBL" id="LN899819">
    <property type="protein sequence ID" value="CUV10884.1"/>
    <property type="molecule type" value="Genomic_DNA"/>
</dbReference>
<name>A0A0S4TLI0_RALSL</name>
<dbReference type="PRINTS" id="PR01035">
    <property type="entry name" value="TCRTETA"/>
</dbReference>
<feature type="transmembrane region" description="Helical" evidence="7">
    <location>
        <begin position="220"/>
        <end position="244"/>
    </location>
</feature>
<reference evidence="9" key="1">
    <citation type="submission" date="2015-10" db="EMBL/GenBank/DDBJ databases">
        <authorList>
            <person name="Gilbert D.G."/>
        </authorList>
    </citation>
    <scope>NUCLEOTIDE SEQUENCE</scope>
    <source>
        <strain evidence="9">Phyl III-seqv23</strain>
    </source>
</reference>
<dbReference type="InterPro" id="IPR011701">
    <property type="entry name" value="MFS"/>
</dbReference>
<dbReference type="InterPro" id="IPR001958">
    <property type="entry name" value="Tet-R_TetA/multi-R_MdtG-like"/>
</dbReference>